<proteinExistence type="predicted"/>
<accession>A0ACA9NCQ0</accession>
<protein>
    <submittedName>
        <fullName evidence="1">6976_t:CDS:1</fullName>
    </submittedName>
</protein>
<evidence type="ECO:0000313" key="2">
    <source>
        <dbReference type="Proteomes" id="UP000789860"/>
    </source>
</evidence>
<feature type="non-terminal residue" evidence="1">
    <location>
        <position position="103"/>
    </location>
</feature>
<organism evidence="1 2">
    <name type="scientific">Scutellospora calospora</name>
    <dbReference type="NCBI Taxonomy" id="85575"/>
    <lineage>
        <taxon>Eukaryota</taxon>
        <taxon>Fungi</taxon>
        <taxon>Fungi incertae sedis</taxon>
        <taxon>Mucoromycota</taxon>
        <taxon>Glomeromycotina</taxon>
        <taxon>Glomeromycetes</taxon>
        <taxon>Diversisporales</taxon>
        <taxon>Gigasporaceae</taxon>
        <taxon>Scutellospora</taxon>
    </lineage>
</organism>
<comment type="caution">
    <text evidence="1">The sequence shown here is derived from an EMBL/GenBank/DDBJ whole genome shotgun (WGS) entry which is preliminary data.</text>
</comment>
<dbReference type="EMBL" id="CAJVPM010023056">
    <property type="protein sequence ID" value="CAG8648111.1"/>
    <property type="molecule type" value="Genomic_DNA"/>
</dbReference>
<reference evidence="1" key="1">
    <citation type="submission" date="2021-06" db="EMBL/GenBank/DDBJ databases">
        <authorList>
            <person name="Kallberg Y."/>
            <person name="Tangrot J."/>
            <person name="Rosling A."/>
        </authorList>
    </citation>
    <scope>NUCLEOTIDE SEQUENCE</scope>
    <source>
        <strain evidence="1">AU212A</strain>
    </source>
</reference>
<name>A0ACA9NCQ0_9GLOM</name>
<dbReference type="Proteomes" id="UP000789860">
    <property type="component" value="Unassembled WGS sequence"/>
</dbReference>
<sequence length="103" mass="12315">KLRFVKTMSLAKQAITLQDDDENDYELESFLRNYIEKKKLECERQTQQRELQILKKYQNFDVPSIQINNEKLVSIENVADPAYYVGKEAPRKKRIKGEQENYQ</sequence>
<gene>
    <name evidence="1" type="ORF">SCALOS_LOCUS8569</name>
</gene>
<feature type="non-terminal residue" evidence="1">
    <location>
        <position position="1"/>
    </location>
</feature>
<evidence type="ECO:0000313" key="1">
    <source>
        <dbReference type="EMBL" id="CAG8648111.1"/>
    </source>
</evidence>
<keyword evidence="2" id="KW-1185">Reference proteome</keyword>